<comment type="similarity">
    <text evidence="2 10 13">Belongs to the SecY/SEC61-alpha family.</text>
</comment>
<dbReference type="InterPro" id="IPR026593">
    <property type="entry name" value="SecY"/>
</dbReference>
<sequence>MAQAGSAGPAAVAQNIYRTPELWEKITFTFLCVLIYRIGSHITVPGVDVVALSNALQSQGGGLLGLYDLFVGGGLSRATVFALGIMPYISASIFVQIAGAVVPQVDKMQKDEEGRKTLTQWTRYLTVVLAVVQAYGFAAFTQSVEGAVLNPGFGFTLQMILFLTTGAMFVMWLGEQITERGLGNGASLLIFFSIVERFWPGIFSTFSFLSTGAINVFQLLLLGALMVAVVAGVVAVTMAARRIPIQIPQRTMARGRMREAQKNFIPLRINASGVMPIIFAQSVLVVPGAIGQFSGNQGVRDFVEKFNPGTPLYFLLSAALILFFTYFYTSIIFNPIDLAENLKKQGGFIPGVKPGAKTAEYIDQVVTRITLPGAIFLTIIALLPVAIIPFINVPFQFGGTSLLIVVGVALDTMAQMQQHLLLRKYDGFMKKGRVRFRGRQATGGL</sequence>
<comment type="function">
    <text evidence="10 11">The central subunit of the protein translocation channel SecYEG. Consists of two halves formed by TMs 1-5 and 6-10. These two domains form a lateral gate at the front which open onto the bilayer between TMs 2 and 7, and are clamped together by SecE at the back. The channel is closed by both a pore ring composed of hydrophobic SecY resides and a short helix (helix 2A) on the extracellular side of the membrane which forms a plug. The plug probably moves laterally to allow the channel to open. The ring and the pore may move independently.</text>
</comment>
<evidence type="ECO:0000256" key="8">
    <source>
        <dbReference type="ARBA" id="ARBA00023136"/>
    </source>
</evidence>
<evidence type="ECO:0000256" key="7">
    <source>
        <dbReference type="ARBA" id="ARBA00023010"/>
    </source>
</evidence>
<dbReference type="PIRSF" id="PIRSF004557">
    <property type="entry name" value="SecY"/>
    <property type="match status" value="1"/>
</dbReference>
<dbReference type="Pfam" id="PF00344">
    <property type="entry name" value="SecY"/>
    <property type="match status" value="1"/>
</dbReference>
<reference evidence="14" key="1">
    <citation type="submission" date="2020-02" db="EMBL/GenBank/DDBJ databases">
        <authorList>
            <person name="Meier V. D."/>
        </authorList>
    </citation>
    <scope>NUCLEOTIDE SEQUENCE</scope>
    <source>
        <strain evidence="14">AVDCRST_MAG11</strain>
    </source>
</reference>
<evidence type="ECO:0000256" key="3">
    <source>
        <dbReference type="ARBA" id="ARBA00022448"/>
    </source>
</evidence>
<dbReference type="SUPFAM" id="SSF103491">
    <property type="entry name" value="Preprotein translocase SecY subunit"/>
    <property type="match status" value="1"/>
</dbReference>
<evidence type="ECO:0000256" key="4">
    <source>
        <dbReference type="ARBA" id="ARBA00022692"/>
    </source>
</evidence>
<dbReference type="PROSITE" id="PS00756">
    <property type="entry name" value="SECY_2"/>
    <property type="match status" value="1"/>
</dbReference>
<dbReference type="InterPro" id="IPR023201">
    <property type="entry name" value="SecY_dom_sf"/>
</dbReference>
<gene>
    <name evidence="10" type="primary">secY</name>
    <name evidence="14" type="ORF">AVDCRST_MAG11-2026</name>
</gene>
<dbReference type="NCBIfam" id="TIGR00967">
    <property type="entry name" value="3a0501s007"/>
    <property type="match status" value="1"/>
</dbReference>
<dbReference type="PRINTS" id="PR00303">
    <property type="entry name" value="SECYTRNLCASE"/>
</dbReference>
<keyword evidence="8 10" id="KW-0472">Membrane</keyword>
<dbReference type="InterPro" id="IPR030659">
    <property type="entry name" value="SecY_CS"/>
</dbReference>
<feature type="transmembrane region" description="Helical" evidence="10">
    <location>
        <begin position="219"/>
        <end position="243"/>
    </location>
</feature>
<evidence type="ECO:0000256" key="9">
    <source>
        <dbReference type="ARBA" id="ARBA00039733"/>
    </source>
</evidence>
<dbReference type="FunFam" id="1.10.3370.10:FF:000001">
    <property type="entry name" value="Preprotein translocase subunit SecY"/>
    <property type="match status" value="1"/>
</dbReference>
<evidence type="ECO:0000256" key="6">
    <source>
        <dbReference type="ARBA" id="ARBA00022989"/>
    </source>
</evidence>
<feature type="transmembrane region" description="Helical" evidence="10">
    <location>
        <begin position="310"/>
        <end position="333"/>
    </location>
</feature>
<comment type="subunit">
    <text evidence="10">Component of the Sec protein translocase complex. Heterotrimer consisting of SecY, SecE and SecG subunits. The heterotrimers can form oligomers, although 1 heterotrimer is thought to be able to translocate proteins. Interacts with the ribosome. Interacts with SecDF, and other proteins may be involved. Interacts with SecA.</text>
</comment>
<accession>A0A6J4L2X2</accession>
<dbReference type="PANTHER" id="PTHR10906">
    <property type="entry name" value="SECY/SEC61-ALPHA FAMILY MEMBER"/>
    <property type="match status" value="1"/>
</dbReference>
<keyword evidence="10" id="KW-1003">Cell membrane</keyword>
<evidence type="ECO:0000256" key="10">
    <source>
        <dbReference type="HAMAP-Rule" id="MF_01465"/>
    </source>
</evidence>
<protein>
    <recommendedName>
        <fullName evidence="9 10">Protein translocase subunit SecY</fullName>
    </recommendedName>
</protein>
<organism evidence="14">
    <name type="scientific">uncultured Gemmatimonadaceae bacterium</name>
    <dbReference type="NCBI Taxonomy" id="246130"/>
    <lineage>
        <taxon>Bacteria</taxon>
        <taxon>Pseudomonadati</taxon>
        <taxon>Gemmatimonadota</taxon>
        <taxon>Gemmatimonadia</taxon>
        <taxon>Gemmatimonadales</taxon>
        <taxon>Gemmatimonadaceae</taxon>
        <taxon>environmental samples</taxon>
    </lineage>
</organism>
<feature type="transmembrane region" description="Helical" evidence="10">
    <location>
        <begin position="264"/>
        <end position="290"/>
    </location>
</feature>
<evidence type="ECO:0000256" key="1">
    <source>
        <dbReference type="ARBA" id="ARBA00004141"/>
    </source>
</evidence>
<evidence type="ECO:0000313" key="14">
    <source>
        <dbReference type="EMBL" id="CAA9321516.1"/>
    </source>
</evidence>
<proteinExistence type="inferred from homology"/>
<feature type="transmembrane region" description="Helical" evidence="10">
    <location>
        <begin position="181"/>
        <end position="199"/>
    </location>
</feature>
<dbReference type="GO" id="GO:0043952">
    <property type="term" value="P:protein transport by the Sec complex"/>
    <property type="evidence" value="ECO:0007669"/>
    <property type="project" value="UniProtKB-UniRule"/>
</dbReference>
<evidence type="ECO:0000256" key="13">
    <source>
        <dbReference type="RuleBase" id="RU004349"/>
    </source>
</evidence>
<feature type="transmembrane region" description="Helical" evidence="10">
    <location>
        <begin position="123"/>
        <end position="141"/>
    </location>
</feature>
<feature type="transmembrane region" description="Helical" evidence="10">
    <location>
        <begin position="153"/>
        <end position="174"/>
    </location>
</feature>
<dbReference type="HAMAP" id="MF_01465">
    <property type="entry name" value="SecY"/>
    <property type="match status" value="1"/>
</dbReference>
<dbReference type="GO" id="GO:0005886">
    <property type="term" value="C:plasma membrane"/>
    <property type="evidence" value="ECO:0007669"/>
    <property type="project" value="UniProtKB-SubCell"/>
</dbReference>
<keyword evidence="7 10" id="KW-0811">Translocation</keyword>
<dbReference type="InterPro" id="IPR002208">
    <property type="entry name" value="SecY/SEC61-alpha"/>
</dbReference>
<evidence type="ECO:0000256" key="5">
    <source>
        <dbReference type="ARBA" id="ARBA00022927"/>
    </source>
</evidence>
<feature type="transmembrane region" description="Helical" evidence="10">
    <location>
        <begin position="397"/>
        <end position="414"/>
    </location>
</feature>
<keyword evidence="5 10" id="KW-0653">Protein transport</keyword>
<evidence type="ECO:0000256" key="12">
    <source>
        <dbReference type="RuleBase" id="RU003484"/>
    </source>
</evidence>
<dbReference type="EMBL" id="CADCTU010000477">
    <property type="protein sequence ID" value="CAA9321516.1"/>
    <property type="molecule type" value="Genomic_DNA"/>
</dbReference>
<evidence type="ECO:0000256" key="2">
    <source>
        <dbReference type="ARBA" id="ARBA00005751"/>
    </source>
</evidence>
<evidence type="ECO:0000256" key="11">
    <source>
        <dbReference type="RuleBase" id="RU000537"/>
    </source>
</evidence>
<comment type="subcellular location">
    <subcellularLocation>
        <location evidence="10">Cell membrane</location>
        <topology evidence="10">Multi-pass membrane protein</topology>
    </subcellularLocation>
    <subcellularLocation>
        <location evidence="1 12">Membrane</location>
        <topology evidence="1 12">Multi-pass membrane protein</topology>
    </subcellularLocation>
</comment>
<feature type="transmembrane region" description="Helical" evidence="10">
    <location>
        <begin position="369"/>
        <end position="391"/>
    </location>
</feature>
<keyword evidence="3 10" id="KW-0813">Transport</keyword>
<dbReference type="PROSITE" id="PS00755">
    <property type="entry name" value="SECY_1"/>
    <property type="match status" value="1"/>
</dbReference>
<dbReference type="AlphaFoldDB" id="A0A6J4L2X2"/>
<dbReference type="GO" id="GO:0065002">
    <property type="term" value="P:intracellular protein transmembrane transport"/>
    <property type="evidence" value="ECO:0007669"/>
    <property type="project" value="UniProtKB-UniRule"/>
</dbReference>
<dbReference type="Gene3D" id="1.10.3370.10">
    <property type="entry name" value="SecY subunit domain"/>
    <property type="match status" value="1"/>
</dbReference>
<keyword evidence="6 10" id="KW-1133">Transmembrane helix</keyword>
<keyword evidence="4 10" id="KW-0812">Transmembrane</keyword>
<comment type="caution">
    <text evidence="10">Lacks conserved residue(s) required for the propagation of feature annotation.</text>
</comment>
<name>A0A6J4L2X2_9BACT</name>
<feature type="transmembrane region" description="Helical" evidence="10">
    <location>
        <begin position="80"/>
        <end position="102"/>
    </location>
</feature>
<dbReference type="GO" id="GO:0006605">
    <property type="term" value="P:protein targeting"/>
    <property type="evidence" value="ECO:0007669"/>
    <property type="project" value="UniProtKB-UniRule"/>
</dbReference>